<dbReference type="InterPro" id="IPR010384">
    <property type="entry name" value="MtfA_fam"/>
</dbReference>
<dbReference type="Pfam" id="PF06167">
    <property type="entry name" value="Peptidase_M90"/>
    <property type="match status" value="1"/>
</dbReference>
<dbReference type="Proteomes" id="UP000289775">
    <property type="component" value="Unassembled WGS sequence"/>
</dbReference>
<dbReference type="GO" id="GO:0004177">
    <property type="term" value="F:aminopeptidase activity"/>
    <property type="evidence" value="ECO:0007669"/>
    <property type="project" value="TreeGrafter"/>
</dbReference>
<dbReference type="RefSeq" id="WP_129751481.1">
    <property type="nucleotide sequence ID" value="NZ_JUIW01000008.1"/>
</dbReference>
<dbReference type="GO" id="GO:0005829">
    <property type="term" value="C:cytosol"/>
    <property type="evidence" value="ECO:0007669"/>
    <property type="project" value="TreeGrafter"/>
</dbReference>
<comment type="caution">
    <text evidence="1">The sequence shown here is derived from an EMBL/GenBank/DDBJ whole genome shotgun (WGS) entry which is preliminary data.</text>
</comment>
<name>A0A444W7U3_9FLAO</name>
<keyword evidence="2" id="KW-1185">Reference proteome</keyword>
<gene>
    <name evidence="1" type="ORF">NU09_2371</name>
</gene>
<reference evidence="1 2" key="1">
    <citation type="submission" date="2014-12" db="EMBL/GenBank/DDBJ databases">
        <title>Genome sequence of Flavobacterium beibuense RSKm HC5.</title>
        <authorList>
            <person name="Kim J.F."/>
            <person name="Song J.Y."/>
            <person name="Kwak M.-J."/>
            <person name="Lee S.-W."/>
        </authorList>
    </citation>
    <scope>NUCLEOTIDE SEQUENCE [LARGE SCALE GENOMIC DNA]</scope>
    <source>
        <strain evidence="1 2">RSKm HC5</strain>
    </source>
</reference>
<evidence type="ECO:0000313" key="2">
    <source>
        <dbReference type="Proteomes" id="UP000289775"/>
    </source>
</evidence>
<dbReference type="PANTHER" id="PTHR30164">
    <property type="entry name" value="MTFA PEPTIDASE"/>
    <property type="match status" value="1"/>
</dbReference>
<organism evidence="1 2">
    <name type="scientific">Flavobacterium beibuense</name>
    <dbReference type="NCBI Taxonomy" id="657326"/>
    <lineage>
        <taxon>Bacteria</taxon>
        <taxon>Pseudomonadati</taxon>
        <taxon>Bacteroidota</taxon>
        <taxon>Flavobacteriia</taxon>
        <taxon>Flavobacteriales</taxon>
        <taxon>Flavobacteriaceae</taxon>
        <taxon>Flavobacterium</taxon>
    </lineage>
</organism>
<protein>
    <submittedName>
        <fullName evidence="1">MtfA domain containing protein</fullName>
    </submittedName>
</protein>
<dbReference type="OrthoDB" id="9786424at2"/>
<dbReference type="EMBL" id="JUIW01000008">
    <property type="protein sequence ID" value="RYJ41967.1"/>
    <property type="molecule type" value="Genomic_DNA"/>
</dbReference>
<proteinExistence type="predicted"/>
<dbReference type="CDD" id="cd20170">
    <property type="entry name" value="Peptidase_M90-like"/>
    <property type="match status" value="1"/>
</dbReference>
<accession>A0A444W7U3</accession>
<dbReference type="Gene3D" id="1.10.472.150">
    <property type="entry name" value="Glucose-regulated metallo-peptidase M90, N-terminal domain"/>
    <property type="match status" value="1"/>
</dbReference>
<sequence>MEIIILLFSLTFLILFVFRIIIEPTYIMVFNKPIYVHLYMFPKEISPRYKSVLEREFRFYRNLPLAKRKYFRHRVQSFMENYQFVGREGLAVTEEMKVKIAATSVMLTFGMRNYLSDLFETILIYPDIFLSPSSDEYHKGEFNPAAGVVVFSWKHFIEGIEYDNDNLNLGLHEFAHVLHLDSLKRRRIGSSSVIYTDMFDKIMEYIAKPQNREKLMKAEYFRLYAYTNQYEFIAVILEYFFETPMVFRQKLPELYFMVEKMINFKQD</sequence>
<dbReference type="InterPro" id="IPR042252">
    <property type="entry name" value="MtfA_N"/>
</dbReference>
<dbReference type="PANTHER" id="PTHR30164:SF2">
    <property type="entry name" value="PROTEIN MTFA"/>
    <property type="match status" value="1"/>
</dbReference>
<dbReference type="SUPFAM" id="SSF55486">
    <property type="entry name" value="Metalloproteases ('zincins'), catalytic domain"/>
    <property type="match status" value="1"/>
</dbReference>
<dbReference type="AlphaFoldDB" id="A0A444W7U3"/>
<evidence type="ECO:0000313" key="1">
    <source>
        <dbReference type="EMBL" id="RYJ41967.1"/>
    </source>
</evidence>